<accession>A0A1H8DX91</accession>
<dbReference type="EC" id="1.1.1.133" evidence="2"/>
<organism evidence="4 5">
    <name type="scientific">Lihuaxuella thermophila</name>
    <dbReference type="NCBI Taxonomy" id="1173111"/>
    <lineage>
        <taxon>Bacteria</taxon>
        <taxon>Bacillati</taxon>
        <taxon>Bacillota</taxon>
        <taxon>Bacilli</taxon>
        <taxon>Bacillales</taxon>
        <taxon>Thermoactinomycetaceae</taxon>
        <taxon>Lihuaxuella</taxon>
    </lineage>
</organism>
<dbReference type="InterPro" id="IPR005913">
    <property type="entry name" value="dTDP_dehydrorham_reduct"/>
</dbReference>
<dbReference type="OrthoDB" id="9803892at2"/>
<keyword evidence="5" id="KW-1185">Reference proteome</keyword>
<dbReference type="AlphaFoldDB" id="A0A1H8DX91"/>
<evidence type="ECO:0000313" key="4">
    <source>
        <dbReference type="EMBL" id="SEN11941.1"/>
    </source>
</evidence>
<dbReference type="GO" id="GO:0019305">
    <property type="term" value="P:dTDP-rhamnose biosynthetic process"/>
    <property type="evidence" value="ECO:0007669"/>
    <property type="project" value="UniProtKB-UniPathway"/>
</dbReference>
<dbReference type="RefSeq" id="WP_089967079.1">
    <property type="nucleotide sequence ID" value="NZ_FOCQ01000006.1"/>
</dbReference>
<dbReference type="Pfam" id="PF04321">
    <property type="entry name" value="RmlD_sub_bind"/>
    <property type="match status" value="1"/>
</dbReference>
<dbReference type="PANTHER" id="PTHR10491">
    <property type="entry name" value="DTDP-4-DEHYDRORHAMNOSE REDUCTASE"/>
    <property type="match status" value="1"/>
</dbReference>
<dbReference type="InterPro" id="IPR029903">
    <property type="entry name" value="RmlD-like-bd"/>
</dbReference>
<comment type="similarity">
    <text evidence="1 2">Belongs to the dTDP-4-dehydrorhamnose reductase family.</text>
</comment>
<keyword evidence="2" id="KW-0560">Oxidoreductase</keyword>
<dbReference type="CDD" id="cd05254">
    <property type="entry name" value="dTDP_HR_like_SDR_e"/>
    <property type="match status" value="1"/>
</dbReference>
<gene>
    <name evidence="4" type="ORF">SAMN05444955_10627</name>
</gene>
<name>A0A1H8DX91_9BACL</name>
<dbReference type="UniPathway" id="UPA00124"/>
<feature type="domain" description="RmlD-like substrate binding" evidence="3">
    <location>
        <begin position="1"/>
        <end position="238"/>
    </location>
</feature>
<dbReference type="PANTHER" id="PTHR10491:SF4">
    <property type="entry name" value="METHIONINE ADENOSYLTRANSFERASE 2 SUBUNIT BETA"/>
    <property type="match status" value="1"/>
</dbReference>
<dbReference type="Proteomes" id="UP000199695">
    <property type="component" value="Unassembled WGS sequence"/>
</dbReference>
<dbReference type="Gene3D" id="3.40.50.720">
    <property type="entry name" value="NAD(P)-binding Rossmann-like Domain"/>
    <property type="match status" value="1"/>
</dbReference>
<dbReference type="EMBL" id="FOCQ01000006">
    <property type="protein sequence ID" value="SEN11941.1"/>
    <property type="molecule type" value="Genomic_DNA"/>
</dbReference>
<dbReference type="GO" id="GO:0005829">
    <property type="term" value="C:cytosol"/>
    <property type="evidence" value="ECO:0007669"/>
    <property type="project" value="TreeGrafter"/>
</dbReference>
<proteinExistence type="inferred from homology"/>
<comment type="pathway">
    <text evidence="2">Carbohydrate biosynthesis; dTDP-L-rhamnose biosynthesis.</text>
</comment>
<protein>
    <recommendedName>
        <fullName evidence="2">dTDP-4-dehydrorhamnose reductase</fullName>
        <ecNumber evidence="2">1.1.1.133</ecNumber>
    </recommendedName>
</protein>
<sequence length="284" mass="32352">MKVLIFGGHGMAGHMIKDYLQYATDHELWYTVRQKVDESNGISLNVKNESEVKDVLARVKPDVVVNAVGILNNDAAQRPFEAIYVNSLFPHQLARLGHQLGFRLVHISTDCVFSGKRGNYTEYDLTDGETVYAKTKSLGEVVDDVNITIRTSIIGPELKQDGIGLFHWLMNQTGEILGYRQVFWNGVTTLELAKAIAWLMPRSISGLVHLAAPEKISKYVLLKMLQEVFGRDDLIIKPSDHLVSDKSLIQTRSDFSYQVSSYSRMLVELKQWMETQRKRNYPYR</sequence>
<keyword evidence="2" id="KW-0521">NADP</keyword>
<comment type="function">
    <text evidence="2">Catalyzes the reduction of dTDP-6-deoxy-L-lyxo-4-hexulose to yield dTDP-L-rhamnose.</text>
</comment>
<dbReference type="InterPro" id="IPR036291">
    <property type="entry name" value="NAD(P)-bd_dom_sf"/>
</dbReference>
<dbReference type="STRING" id="1173111.SAMN05444955_10627"/>
<dbReference type="SUPFAM" id="SSF51735">
    <property type="entry name" value="NAD(P)-binding Rossmann-fold domains"/>
    <property type="match status" value="1"/>
</dbReference>
<evidence type="ECO:0000259" key="3">
    <source>
        <dbReference type="Pfam" id="PF04321"/>
    </source>
</evidence>
<evidence type="ECO:0000313" key="5">
    <source>
        <dbReference type="Proteomes" id="UP000199695"/>
    </source>
</evidence>
<evidence type="ECO:0000256" key="1">
    <source>
        <dbReference type="ARBA" id="ARBA00010944"/>
    </source>
</evidence>
<dbReference type="GO" id="GO:0008831">
    <property type="term" value="F:dTDP-4-dehydrorhamnose reductase activity"/>
    <property type="evidence" value="ECO:0007669"/>
    <property type="project" value="UniProtKB-EC"/>
</dbReference>
<reference evidence="4 5" key="1">
    <citation type="submission" date="2016-10" db="EMBL/GenBank/DDBJ databases">
        <authorList>
            <person name="de Groot N.N."/>
        </authorList>
    </citation>
    <scope>NUCLEOTIDE SEQUENCE [LARGE SCALE GENOMIC DNA]</scope>
    <source>
        <strain evidence="4 5">DSM 46701</strain>
    </source>
</reference>
<evidence type="ECO:0000256" key="2">
    <source>
        <dbReference type="RuleBase" id="RU364082"/>
    </source>
</evidence>